<dbReference type="EMBL" id="UGOD01000001">
    <property type="protein sequence ID" value="STX50849.1"/>
    <property type="molecule type" value="Genomic_DNA"/>
</dbReference>
<evidence type="ECO:0000313" key="1">
    <source>
        <dbReference type="EMBL" id="STX50849.1"/>
    </source>
</evidence>
<evidence type="ECO:0000313" key="2">
    <source>
        <dbReference type="Proteomes" id="UP000254794"/>
    </source>
</evidence>
<sequence>MTYKSFKDFSNIKLKFGSPEQGFNYGYTALPNFACKDSAFFDNEFFILYRRSEYAAQVELACAKIFQQLMGYGLEMEILEENNQFFIASRKIKNFSEGCYGLTEQDFLKVKGLISIFIIWYFIGQIDTHSGNYGLADLDNKCLAFGLDMAEALDFEMLKEPLKLSALKKIPYIVEENYEGVSELILPKNFVASKSFQDEKFAMITLIADTPFTVFESIIRETITSSLSVHRRIMLEKSLVHVEDESTRELIQASLNQSDPEDYSVDALIRYLKSRYEKWKLLVKENLEQDFAQDFSLADATLFLKESEKYHNDDLSDDNSLESEVENLESKTIVGNNYALRFFNPESQENITNAVINIENSIT</sequence>
<dbReference type="AlphaFoldDB" id="A0A378JKV2"/>
<reference evidence="1 2" key="1">
    <citation type="submission" date="2018-06" db="EMBL/GenBank/DDBJ databases">
        <authorList>
            <consortium name="Pathogen Informatics"/>
            <person name="Doyle S."/>
        </authorList>
    </citation>
    <scope>NUCLEOTIDE SEQUENCE [LARGE SCALE GENOMIC DNA]</scope>
    <source>
        <strain evidence="1 2">NCTC13316</strain>
    </source>
</reference>
<gene>
    <name evidence="1" type="ORF">NCTC13316_00937</name>
</gene>
<protein>
    <submittedName>
        <fullName evidence="1">Uncharacterized protein</fullName>
    </submittedName>
</protein>
<dbReference type="RefSeq" id="WP_115330527.1">
    <property type="nucleotide sequence ID" value="NZ_CAAAHP010000007.1"/>
</dbReference>
<organism evidence="1 2">
    <name type="scientific">Legionella busanensis</name>
    <dbReference type="NCBI Taxonomy" id="190655"/>
    <lineage>
        <taxon>Bacteria</taxon>
        <taxon>Pseudomonadati</taxon>
        <taxon>Pseudomonadota</taxon>
        <taxon>Gammaproteobacteria</taxon>
        <taxon>Legionellales</taxon>
        <taxon>Legionellaceae</taxon>
        <taxon>Legionella</taxon>
    </lineage>
</organism>
<dbReference type="Proteomes" id="UP000254794">
    <property type="component" value="Unassembled WGS sequence"/>
</dbReference>
<keyword evidence="2" id="KW-1185">Reference proteome</keyword>
<proteinExistence type="predicted"/>
<accession>A0A378JKV2</accession>
<dbReference type="OrthoDB" id="5650838at2"/>
<name>A0A378JKV2_9GAMM</name>